<keyword evidence="11" id="KW-0407">Ion channel</keyword>
<keyword evidence="9" id="KW-0406">Ion transport</keyword>
<keyword evidence="10 13" id="KW-0472">Membrane</keyword>
<keyword evidence="6" id="KW-0631">Potassium channel</keyword>
<feature type="transmembrane region" description="Helical" evidence="13">
    <location>
        <begin position="63"/>
        <end position="83"/>
    </location>
</feature>
<comment type="caution">
    <text evidence="14">The sequence shown here is derived from an EMBL/GenBank/DDBJ whole genome shotgun (WGS) entry which is preliminary data.</text>
</comment>
<dbReference type="Pfam" id="PF06736">
    <property type="entry name" value="TMEM175"/>
    <property type="match status" value="1"/>
</dbReference>
<dbReference type="GO" id="GO:0005267">
    <property type="term" value="F:potassium channel activity"/>
    <property type="evidence" value="ECO:0007669"/>
    <property type="project" value="UniProtKB-KW"/>
</dbReference>
<gene>
    <name evidence="14" type="ORF">HNR13_002651</name>
</gene>
<dbReference type="EMBL" id="JACCFL010000001">
    <property type="protein sequence ID" value="NYJ24364.1"/>
    <property type="molecule type" value="Genomic_DNA"/>
</dbReference>
<dbReference type="RefSeq" id="WP_345189278.1">
    <property type="nucleotide sequence ID" value="NZ_BAABEH010000001.1"/>
</dbReference>
<organism evidence="14 15">
    <name type="scientific">Leifsonia shinshuensis</name>
    <dbReference type="NCBI Taxonomy" id="150026"/>
    <lineage>
        <taxon>Bacteria</taxon>
        <taxon>Bacillati</taxon>
        <taxon>Actinomycetota</taxon>
        <taxon>Actinomycetes</taxon>
        <taxon>Micrococcales</taxon>
        <taxon>Microbacteriaceae</taxon>
        <taxon>Leifsonia</taxon>
    </lineage>
</organism>
<evidence type="ECO:0000256" key="8">
    <source>
        <dbReference type="ARBA" id="ARBA00022989"/>
    </source>
</evidence>
<dbReference type="GO" id="GO:0016020">
    <property type="term" value="C:membrane"/>
    <property type="evidence" value="ECO:0007669"/>
    <property type="project" value="UniProtKB-SubCell"/>
</dbReference>
<feature type="transmembrane region" description="Helical" evidence="13">
    <location>
        <begin position="25"/>
        <end position="43"/>
    </location>
</feature>
<dbReference type="Proteomes" id="UP000578352">
    <property type="component" value="Unassembled WGS sequence"/>
</dbReference>
<evidence type="ECO:0000256" key="1">
    <source>
        <dbReference type="ARBA" id="ARBA00004141"/>
    </source>
</evidence>
<evidence type="ECO:0000313" key="14">
    <source>
        <dbReference type="EMBL" id="NYJ24364.1"/>
    </source>
</evidence>
<keyword evidence="7" id="KW-0630">Potassium</keyword>
<protein>
    <submittedName>
        <fullName evidence="14">Putative membrane protein</fullName>
    </submittedName>
</protein>
<feature type="transmembrane region" description="Helical" evidence="13">
    <location>
        <begin position="95"/>
        <end position="115"/>
    </location>
</feature>
<evidence type="ECO:0000256" key="12">
    <source>
        <dbReference type="ARBA" id="ARBA00034430"/>
    </source>
</evidence>
<dbReference type="InterPro" id="IPR010617">
    <property type="entry name" value="TMEM175-like"/>
</dbReference>
<evidence type="ECO:0000256" key="9">
    <source>
        <dbReference type="ARBA" id="ARBA00023065"/>
    </source>
</evidence>
<keyword evidence="8 13" id="KW-1133">Transmembrane helix</keyword>
<evidence type="ECO:0000256" key="6">
    <source>
        <dbReference type="ARBA" id="ARBA00022826"/>
    </source>
</evidence>
<evidence type="ECO:0000256" key="11">
    <source>
        <dbReference type="ARBA" id="ARBA00023303"/>
    </source>
</evidence>
<keyword evidence="5 13" id="KW-0812">Transmembrane</keyword>
<dbReference type="AlphaFoldDB" id="A0A853CYV3"/>
<dbReference type="PANTHER" id="PTHR31462">
    <property type="entry name" value="ENDOSOMAL/LYSOSOMAL POTASSIUM CHANNEL TMEM175"/>
    <property type="match status" value="1"/>
</dbReference>
<accession>A0A853CYV3</accession>
<evidence type="ECO:0000313" key="15">
    <source>
        <dbReference type="Proteomes" id="UP000578352"/>
    </source>
</evidence>
<dbReference type="GO" id="GO:0015252">
    <property type="term" value="F:proton channel activity"/>
    <property type="evidence" value="ECO:0007669"/>
    <property type="project" value="InterPro"/>
</dbReference>
<keyword evidence="4" id="KW-0633">Potassium transport</keyword>
<sequence length="212" mass="23282">MADNTNRPVRVEPHRRRYGTDRMKALSDGVFAFAITLLVLDLVVPSGSGRDLVGAVLQLWPHYLAYVVSFATIGAMWLAHTAITDRLDHADSTFMRLNLLPLLFVAFLPFPTGFLAQYVNSEQPERIAILLYGGAVVLLIVALAVVRSYASREGLFTGEADAGDRNLDRRLLIGLVGYLVLIGIGMIFPITGVFGFLALAVFIIVPLRVRRA</sequence>
<evidence type="ECO:0000256" key="4">
    <source>
        <dbReference type="ARBA" id="ARBA00022538"/>
    </source>
</evidence>
<comment type="similarity">
    <text evidence="2">Belongs to the TMEM175 family.</text>
</comment>
<name>A0A853CYV3_9MICO</name>
<evidence type="ECO:0000256" key="5">
    <source>
        <dbReference type="ARBA" id="ARBA00022692"/>
    </source>
</evidence>
<comment type="subcellular location">
    <subcellularLocation>
        <location evidence="1">Membrane</location>
        <topology evidence="1">Multi-pass membrane protein</topology>
    </subcellularLocation>
</comment>
<reference evidence="14 15" key="1">
    <citation type="submission" date="2020-07" db="EMBL/GenBank/DDBJ databases">
        <title>Sequencing the genomes of 1000 actinobacteria strains.</title>
        <authorList>
            <person name="Klenk H.-P."/>
        </authorList>
    </citation>
    <scope>NUCLEOTIDE SEQUENCE [LARGE SCALE GENOMIC DNA]</scope>
    <source>
        <strain evidence="14 15">DSM 15165</strain>
    </source>
</reference>
<evidence type="ECO:0000256" key="7">
    <source>
        <dbReference type="ARBA" id="ARBA00022958"/>
    </source>
</evidence>
<keyword evidence="3" id="KW-0813">Transport</keyword>
<evidence type="ECO:0000256" key="3">
    <source>
        <dbReference type="ARBA" id="ARBA00022448"/>
    </source>
</evidence>
<proteinExistence type="inferred from homology"/>
<comment type="catalytic activity">
    <reaction evidence="12">
        <text>K(+)(in) = K(+)(out)</text>
        <dbReference type="Rhea" id="RHEA:29463"/>
        <dbReference type="ChEBI" id="CHEBI:29103"/>
    </reaction>
</comment>
<evidence type="ECO:0000256" key="10">
    <source>
        <dbReference type="ARBA" id="ARBA00023136"/>
    </source>
</evidence>
<evidence type="ECO:0000256" key="13">
    <source>
        <dbReference type="SAM" id="Phobius"/>
    </source>
</evidence>
<feature type="transmembrane region" description="Helical" evidence="13">
    <location>
        <begin position="171"/>
        <end position="204"/>
    </location>
</feature>
<evidence type="ECO:0000256" key="2">
    <source>
        <dbReference type="ARBA" id="ARBA00006920"/>
    </source>
</evidence>
<dbReference type="PANTHER" id="PTHR31462:SF5">
    <property type="entry name" value="ENDOSOMAL_LYSOSOMAL PROTON CHANNEL TMEM175"/>
    <property type="match status" value="1"/>
</dbReference>
<feature type="transmembrane region" description="Helical" evidence="13">
    <location>
        <begin position="127"/>
        <end position="150"/>
    </location>
</feature>